<feature type="compositionally biased region" description="Basic and acidic residues" evidence="1">
    <location>
        <begin position="18"/>
        <end position="39"/>
    </location>
</feature>
<keyword evidence="4" id="KW-1185">Reference proteome</keyword>
<comment type="caution">
    <text evidence="3">The sequence shown here is derived from an EMBL/GenBank/DDBJ whole genome shotgun (WGS) entry which is preliminary data.</text>
</comment>
<organism evidence="3 4">
    <name type="scientific">Reticulomyxa filosa</name>
    <dbReference type="NCBI Taxonomy" id="46433"/>
    <lineage>
        <taxon>Eukaryota</taxon>
        <taxon>Sar</taxon>
        <taxon>Rhizaria</taxon>
        <taxon>Retaria</taxon>
        <taxon>Foraminifera</taxon>
        <taxon>Monothalamids</taxon>
        <taxon>Reticulomyxidae</taxon>
        <taxon>Reticulomyxa</taxon>
    </lineage>
</organism>
<reference evidence="3 4" key="1">
    <citation type="journal article" date="2013" name="Curr. Biol.">
        <title>The Genome of the Foraminiferan Reticulomyxa filosa.</title>
        <authorList>
            <person name="Glockner G."/>
            <person name="Hulsmann N."/>
            <person name="Schleicher M."/>
            <person name="Noegel A.A."/>
            <person name="Eichinger L."/>
            <person name="Gallinger C."/>
            <person name="Pawlowski J."/>
            <person name="Sierra R."/>
            <person name="Euteneuer U."/>
            <person name="Pillet L."/>
            <person name="Moustafa A."/>
            <person name="Platzer M."/>
            <person name="Groth M."/>
            <person name="Szafranski K."/>
            <person name="Schliwa M."/>
        </authorList>
    </citation>
    <scope>NUCLEOTIDE SEQUENCE [LARGE SCALE GENOMIC DNA]</scope>
</reference>
<accession>X6LAK0</accession>
<keyword evidence="2" id="KW-1133">Transmembrane helix</keyword>
<dbReference type="EMBL" id="ASPP01045072">
    <property type="protein sequence ID" value="ETN99052.1"/>
    <property type="molecule type" value="Genomic_DNA"/>
</dbReference>
<dbReference type="AlphaFoldDB" id="X6LAK0"/>
<evidence type="ECO:0000313" key="4">
    <source>
        <dbReference type="Proteomes" id="UP000023152"/>
    </source>
</evidence>
<keyword evidence="2" id="KW-0472">Membrane</keyword>
<evidence type="ECO:0000256" key="1">
    <source>
        <dbReference type="SAM" id="MobiDB-lite"/>
    </source>
</evidence>
<gene>
    <name evidence="3" type="ORF">RFI_38435</name>
</gene>
<name>X6LAK0_RETFI</name>
<protein>
    <submittedName>
        <fullName evidence="3">Uncharacterized protein</fullName>
    </submittedName>
</protein>
<proteinExistence type="predicted"/>
<feature type="region of interest" description="Disordered" evidence="1">
    <location>
        <begin position="16"/>
        <end position="39"/>
    </location>
</feature>
<sequence length="293" mass="33429">MDNGCLRKSKLTMQYPDSIKKGQDTNHDTKAKTNANEKKNTPTLIHSSRTFLDFFGQVRGWNIETCRQSRNVVRVKASIRKRTKDGSKFVMLKNNQNACIDRSRRNWLYAYACAQLWILCHVCVRVLMGLIASLQTTLNIDYCLSTPTNGDFAHPQIYTNFTQCAPPLSIDLCDNVKRCINDDNDDCDDDSVYVLLFINQLLRDIGLVLANVASSFITKRNNVVQINNWIGNSKVAPPFGKTWQWNRFNLLDGYVSNVSVSNRLYYTLPSRSLTKTSSLWIQTNYSNSKSGRV</sequence>
<evidence type="ECO:0000256" key="2">
    <source>
        <dbReference type="SAM" id="Phobius"/>
    </source>
</evidence>
<evidence type="ECO:0000313" key="3">
    <source>
        <dbReference type="EMBL" id="ETN99052.1"/>
    </source>
</evidence>
<feature type="transmembrane region" description="Helical" evidence="2">
    <location>
        <begin position="108"/>
        <end position="134"/>
    </location>
</feature>
<keyword evidence="2" id="KW-0812">Transmembrane</keyword>
<dbReference type="Proteomes" id="UP000023152">
    <property type="component" value="Unassembled WGS sequence"/>
</dbReference>